<comment type="cofactor">
    <cofactor evidence="1">
        <name>heme b</name>
        <dbReference type="ChEBI" id="CHEBI:60344"/>
    </cofactor>
</comment>
<keyword evidence="2" id="KW-0349">Heme</keyword>
<evidence type="ECO:0000256" key="3">
    <source>
        <dbReference type="ARBA" id="ARBA00022723"/>
    </source>
</evidence>
<gene>
    <name evidence="7" type="ORF">AA0535_0128</name>
</gene>
<evidence type="ECO:0000256" key="4">
    <source>
        <dbReference type="ARBA" id="ARBA00023004"/>
    </source>
</evidence>
<keyword evidence="5" id="KW-0456">Lyase</keyword>
<reference evidence="7" key="1">
    <citation type="submission" date="2013-04" db="EMBL/GenBank/DDBJ databases">
        <title>The genome sequencing project of 58 acetic acid bacteria.</title>
        <authorList>
            <person name="Okamoto-Kainuma A."/>
            <person name="Ishikawa M."/>
            <person name="Umino S."/>
            <person name="Koizumi Y."/>
            <person name="Shiwa Y."/>
            <person name="Yoshikawa H."/>
            <person name="Matsutani M."/>
            <person name="Matsushita K."/>
        </authorList>
    </citation>
    <scope>NUCLEOTIDE SEQUENCE</scope>
    <source>
        <strain evidence="7">NRIC 0535</strain>
    </source>
</reference>
<dbReference type="EMBL" id="BAPV01000001">
    <property type="protein sequence ID" value="GBQ82976.1"/>
    <property type="molecule type" value="Genomic_DNA"/>
</dbReference>
<dbReference type="InterPro" id="IPR025702">
    <property type="entry name" value="OXD"/>
</dbReference>
<evidence type="ECO:0000256" key="2">
    <source>
        <dbReference type="ARBA" id="ARBA00022617"/>
    </source>
</evidence>
<evidence type="ECO:0000256" key="5">
    <source>
        <dbReference type="ARBA" id="ARBA00023239"/>
    </source>
</evidence>
<proteinExistence type="inferred from homology"/>
<dbReference type="Proteomes" id="UP001062776">
    <property type="component" value="Unassembled WGS sequence"/>
</dbReference>
<evidence type="ECO:0000313" key="8">
    <source>
        <dbReference type="Proteomes" id="UP001062776"/>
    </source>
</evidence>
<keyword evidence="4" id="KW-0408">Iron</keyword>
<organism evidence="7 8">
    <name type="scientific">Asaia krungthepensis NRIC 0535</name>
    <dbReference type="NCBI Taxonomy" id="1307925"/>
    <lineage>
        <taxon>Bacteria</taxon>
        <taxon>Pseudomonadati</taxon>
        <taxon>Pseudomonadota</taxon>
        <taxon>Alphaproteobacteria</taxon>
        <taxon>Acetobacterales</taxon>
        <taxon>Acetobacteraceae</taxon>
        <taxon>Asaia</taxon>
    </lineage>
</organism>
<accession>A0ABQ0PVZ4</accession>
<evidence type="ECO:0000313" key="7">
    <source>
        <dbReference type="EMBL" id="GBQ82976.1"/>
    </source>
</evidence>
<comment type="similarity">
    <text evidence="6">Belongs to the heme-containing dehydratase family.</text>
</comment>
<protein>
    <submittedName>
        <fullName evidence="7">Aldoxime dehydratase</fullName>
    </submittedName>
</protein>
<keyword evidence="3" id="KW-0479">Metal-binding</keyword>
<comment type="caution">
    <text evidence="7">The sequence shown here is derived from an EMBL/GenBank/DDBJ whole genome shotgun (WGS) entry which is preliminary data.</text>
</comment>
<name>A0ABQ0PVZ4_9PROT</name>
<evidence type="ECO:0000256" key="1">
    <source>
        <dbReference type="ARBA" id="ARBA00001970"/>
    </source>
</evidence>
<sequence length="349" mass="39106">MESAIAPHLRCPRHDPDLNPRRISDDFLPPFPAWTARDKTEQDQSVMGYFGVQWRDPALREAADRLLDTLAQRLAGSAVNVERAIFEDGAGYANAVLIGYWPDPQAHAGWWRVQQEWWQGQACALGGLGLYREVFLPRSTHLETLFSASDRLEGIGVMLGGRSAEPIQEHGYWGGMRDRLPASQKEAFAASGGREIVPIAPGARLVIGHEGLALIRSGQDWSDVIGQELALYRDRIEPTLRAGMMFLRDKGVEIGCYFNRYMQVDETRGGKPCRSFGMSVWRDLASLEHWAEHHPTHKAIFGDFLEVVQALRGILSLRLFHEVAVLQSDAQIYEYLGCHDRTGMLNGLA</sequence>
<dbReference type="Pfam" id="PF13816">
    <property type="entry name" value="Dehydratase_hem"/>
    <property type="match status" value="1"/>
</dbReference>
<keyword evidence="8" id="KW-1185">Reference proteome</keyword>
<evidence type="ECO:0000256" key="6">
    <source>
        <dbReference type="ARBA" id="ARBA00034312"/>
    </source>
</evidence>
<dbReference type="RefSeq" id="WP_264813941.1">
    <property type="nucleotide sequence ID" value="NZ_BAPV01000001.1"/>
</dbReference>